<proteinExistence type="predicted"/>
<comment type="caution">
    <text evidence="1">The sequence shown here is derived from an EMBL/GenBank/DDBJ whole genome shotgun (WGS) entry which is preliminary data.</text>
</comment>
<evidence type="ECO:0000313" key="2">
    <source>
        <dbReference type="Proteomes" id="UP000314294"/>
    </source>
</evidence>
<reference evidence="1 2" key="1">
    <citation type="submission" date="2019-03" db="EMBL/GenBank/DDBJ databases">
        <title>First draft genome of Liparis tanakae, snailfish: a comprehensive survey of snailfish specific genes.</title>
        <authorList>
            <person name="Kim W."/>
            <person name="Song I."/>
            <person name="Jeong J.-H."/>
            <person name="Kim D."/>
            <person name="Kim S."/>
            <person name="Ryu S."/>
            <person name="Song J.Y."/>
            <person name="Lee S.K."/>
        </authorList>
    </citation>
    <scope>NUCLEOTIDE SEQUENCE [LARGE SCALE GENOMIC DNA]</scope>
    <source>
        <tissue evidence="1">Muscle</tissue>
    </source>
</reference>
<evidence type="ECO:0000313" key="1">
    <source>
        <dbReference type="EMBL" id="TNN55374.1"/>
    </source>
</evidence>
<protein>
    <submittedName>
        <fullName evidence="1">Uncharacterized protein</fullName>
    </submittedName>
</protein>
<name>A0A4Z2GRS7_9TELE</name>
<sequence length="65" mass="6746">MEEARHDAQDPTGCGPLLVLRSLVSPLVLGLAVGATVDTALGGRFPGTLTVVLSRSISFPCTFCM</sequence>
<dbReference type="Proteomes" id="UP000314294">
    <property type="component" value="Unassembled WGS sequence"/>
</dbReference>
<accession>A0A4Z2GRS7</accession>
<dbReference type="EMBL" id="SRLO01000457">
    <property type="protein sequence ID" value="TNN55374.1"/>
    <property type="molecule type" value="Genomic_DNA"/>
</dbReference>
<organism evidence="1 2">
    <name type="scientific">Liparis tanakae</name>
    <name type="common">Tanaka's snailfish</name>
    <dbReference type="NCBI Taxonomy" id="230148"/>
    <lineage>
        <taxon>Eukaryota</taxon>
        <taxon>Metazoa</taxon>
        <taxon>Chordata</taxon>
        <taxon>Craniata</taxon>
        <taxon>Vertebrata</taxon>
        <taxon>Euteleostomi</taxon>
        <taxon>Actinopterygii</taxon>
        <taxon>Neopterygii</taxon>
        <taxon>Teleostei</taxon>
        <taxon>Neoteleostei</taxon>
        <taxon>Acanthomorphata</taxon>
        <taxon>Eupercaria</taxon>
        <taxon>Perciformes</taxon>
        <taxon>Cottioidei</taxon>
        <taxon>Cottales</taxon>
        <taxon>Liparidae</taxon>
        <taxon>Liparis</taxon>
    </lineage>
</organism>
<gene>
    <name evidence="1" type="ORF">EYF80_034386</name>
</gene>
<dbReference type="AlphaFoldDB" id="A0A4Z2GRS7"/>
<keyword evidence="2" id="KW-1185">Reference proteome</keyword>